<dbReference type="EMBL" id="JAOBYN010000010">
    <property type="protein sequence ID" value="MDH1055486.1"/>
    <property type="molecule type" value="Genomic_DNA"/>
</dbReference>
<protein>
    <submittedName>
        <fullName evidence="1">Uncharacterized protein</fullName>
    </submittedName>
</protein>
<evidence type="ECO:0000313" key="2">
    <source>
        <dbReference type="Proteomes" id="UP001158730"/>
    </source>
</evidence>
<sequence>MCEQLLLDMLSAVPTADGEGIYLLAPCYVMRQERVTQCMGSLTVSMQRFPRAVLEAQLLVLPWYEGIEGDMAAANLHPFEDAAAFLPSGHLFSIPGLRVRLEAERVVVRCENLCSRSPLPLRDCRANPRATASSVVAFQTTSKVLL</sequence>
<evidence type="ECO:0000313" key="1">
    <source>
        <dbReference type="EMBL" id="MDH1055486.1"/>
    </source>
</evidence>
<dbReference type="Proteomes" id="UP001158730">
    <property type="component" value="Unassembled WGS sequence"/>
</dbReference>
<proteinExistence type="predicted"/>
<organism evidence="1 2">
    <name type="scientific">Aquipseudomonas alcaligenes</name>
    <name type="common">Pseudomonas alcaligenes</name>
    <dbReference type="NCBI Taxonomy" id="43263"/>
    <lineage>
        <taxon>Bacteria</taxon>
        <taxon>Pseudomonadati</taxon>
        <taxon>Pseudomonadota</taxon>
        <taxon>Gammaproteobacteria</taxon>
        <taxon>Pseudomonadales</taxon>
        <taxon>Pseudomonadaceae</taxon>
        <taxon>Aquipseudomonas</taxon>
    </lineage>
</organism>
<accession>A0AA42SU27</accession>
<gene>
    <name evidence="1" type="ORF">N5C05_12035</name>
</gene>
<reference evidence="1" key="1">
    <citation type="submission" date="2022-09" db="EMBL/GenBank/DDBJ databases">
        <title>Intensive care unit water sources are persistently colonized with multi-drug resistant bacteria and are the site of extensive horizontal gene transfer of antibiotic resistance genes.</title>
        <authorList>
            <person name="Diorio-Toth L."/>
        </authorList>
    </citation>
    <scope>NUCLEOTIDE SEQUENCE</scope>
    <source>
        <strain evidence="1">GD03990</strain>
    </source>
</reference>
<dbReference type="AlphaFoldDB" id="A0AA42SU27"/>
<comment type="caution">
    <text evidence="1">The sequence shown here is derived from an EMBL/GenBank/DDBJ whole genome shotgun (WGS) entry which is preliminary data.</text>
</comment>
<dbReference type="RefSeq" id="WP_124084317.1">
    <property type="nucleotide sequence ID" value="NZ_JAOBYN010000010.1"/>
</dbReference>
<name>A0AA42SU27_AQUAC</name>